<feature type="chain" id="PRO_5002797855" evidence="1">
    <location>
        <begin position="24"/>
        <end position="482"/>
    </location>
</feature>
<reference evidence="4 5" key="1">
    <citation type="submission" date="2008-06" db="EMBL/GenBank/DDBJ databases">
        <title>Complete sequence of Chloroherpeton thalassium ATCC 35110.</title>
        <authorList>
            <consortium name="US DOE Joint Genome Institute"/>
            <person name="Lucas S."/>
            <person name="Copeland A."/>
            <person name="Lapidus A."/>
            <person name="Glavina del Rio T."/>
            <person name="Dalin E."/>
            <person name="Tice H."/>
            <person name="Bruce D."/>
            <person name="Goodwin L."/>
            <person name="Pitluck S."/>
            <person name="Schmutz J."/>
            <person name="Larimer F."/>
            <person name="Land M."/>
            <person name="Hauser L."/>
            <person name="Kyrpides N."/>
            <person name="Mikhailova N."/>
            <person name="Liu Z."/>
            <person name="Li T."/>
            <person name="Zhao F."/>
            <person name="Overmann J."/>
            <person name="Bryant D.A."/>
            <person name="Richardson P."/>
        </authorList>
    </citation>
    <scope>NUCLEOTIDE SEQUENCE [LARGE SCALE GENOMIC DNA]</scope>
    <source>
        <strain evidence="5">ATCC 35110 / GB-78</strain>
    </source>
</reference>
<evidence type="ECO:0000256" key="1">
    <source>
        <dbReference type="SAM" id="SignalP"/>
    </source>
</evidence>
<name>B3QXK2_CHLT3</name>
<dbReference type="GO" id="GO:0046872">
    <property type="term" value="F:metal ion binding"/>
    <property type="evidence" value="ECO:0007669"/>
    <property type="project" value="InterPro"/>
</dbReference>
<evidence type="ECO:0000259" key="2">
    <source>
        <dbReference type="Pfam" id="PF00675"/>
    </source>
</evidence>
<dbReference type="STRING" id="517418.Ctha_2468"/>
<proteinExistence type="predicted"/>
<dbReference type="KEGG" id="cts:Ctha_2468"/>
<dbReference type="Pfam" id="PF05193">
    <property type="entry name" value="Peptidase_M16_C"/>
    <property type="match status" value="1"/>
</dbReference>
<sequence>MKRFLFILTLVGAVIFCPARLSAQIQIDRVMKPESGDLPEAVFPATHEFELSNGLKVFYIRSDRQATTMLQLIIKNIHAFGENSPAVADFAAVMLGKGTEEQSATRFAEAVDFLGASFSAAAFEDGLVVQGFTLSEFLPDFLPLFSEAILKPAFQSEELEKEKKTARSVLRAKHQEPAWLAGALFQKLMFGKHPYGSVLTPEIIDSIECESLKKFHDALFVPQNASLGVVSDLPKDEMADALEEAFACWKNEPATQETAQTEKLPHTEGISLNFVHRPGSVQSHILFGFKTFPFADTNKAAFSLVGAAFGSGYTGRLPYIFRELKGWSYETNAAGLHYKDAGVYVVSSDVAVQVTAEAVYEILFQLNRMKSEAMSERELTLQKDFTRGRFLFSLEEPATLVSRALELDLYQLPKNYFESFQQSIHALSPEHAFELAKRYFDTENFIVVIVGDGSVLKEELEELGEFQFFNTAFQPINPIFER</sequence>
<dbReference type="OrthoDB" id="9811314at2"/>
<gene>
    <name evidence="4" type="ordered locus">Ctha_2468</name>
</gene>
<feature type="domain" description="Peptidase M16 C-terminal" evidence="3">
    <location>
        <begin position="208"/>
        <end position="383"/>
    </location>
</feature>
<dbReference type="InterPro" id="IPR011765">
    <property type="entry name" value="Pept_M16_N"/>
</dbReference>
<dbReference type="InterPro" id="IPR011249">
    <property type="entry name" value="Metalloenz_LuxS/M16"/>
</dbReference>
<dbReference type="eggNOG" id="COG0612">
    <property type="taxonomic scope" value="Bacteria"/>
</dbReference>
<evidence type="ECO:0000313" key="4">
    <source>
        <dbReference type="EMBL" id="ACF14917.1"/>
    </source>
</evidence>
<evidence type="ECO:0000313" key="5">
    <source>
        <dbReference type="Proteomes" id="UP000001208"/>
    </source>
</evidence>
<accession>B3QXK2</accession>
<keyword evidence="1" id="KW-0732">Signal</keyword>
<dbReference type="Proteomes" id="UP000001208">
    <property type="component" value="Chromosome"/>
</dbReference>
<dbReference type="Pfam" id="PF00675">
    <property type="entry name" value="Peptidase_M16"/>
    <property type="match status" value="1"/>
</dbReference>
<dbReference type="SUPFAM" id="SSF63411">
    <property type="entry name" value="LuxS/MPP-like metallohydrolase"/>
    <property type="match status" value="2"/>
</dbReference>
<dbReference type="EMBL" id="CP001100">
    <property type="protein sequence ID" value="ACF14917.1"/>
    <property type="molecule type" value="Genomic_DNA"/>
</dbReference>
<protein>
    <submittedName>
        <fullName evidence="4">Peptidase M16 domain protein</fullName>
    </submittedName>
</protein>
<dbReference type="PANTHER" id="PTHR11851:SF224">
    <property type="entry name" value="PROCESSING PROTEASE"/>
    <property type="match status" value="1"/>
</dbReference>
<dbReference type="HOGENOM" id="CLU_009902_6_1_10"/>
<dbReference type="RefSeq" id="WP_012500999.1">
    <property type="nucleotide sequence ID" value="NC_011026.1"/>
</dbReference>
<dbReference type="AlphaFoldDB" id="B3QXK2"/>
<feature type="domain" description="Peptidase M16 N-terminal" evidence="2">
    <location>
        <begin position="83"/>
        <end position="178"/>
    </location>
</feature>
<evidence type="ECO:0000259" key="3">
    <source>
        <dbReference type="Pfam" id="PF05193"/>
    </source>
</evidence>
<organism evidence="4 5">
    <name type="scientific">Chloroherpeton thalassium (strain ATCC 35110 / GB-78)</name>
    <dbReference type="NCBI Taxonomy" id="517418"/>
    <lineage>
        <taxon>Bacteria</taxon>
        <taxon>Pseudomonadati</taxon>
        <taxon>Chlorobiota</taxon>
        <taxon>Chlorobiia</taxon>
        <taxon>Chlorobiales</taxon>
        <taxon>Chloroherpetonaceae</taxon>
        <taxon>Chloroherpeton</taxon>
    </lineage>
</organism>
<dbReference type="PANTHER" id="PTHR11851">
    <property type="entry name" value="METALLOPROTEASE"/>
    <property type="match status" value="1"/>
</dbReference>
<feature type="signal peptide" evidence="1">
    <location>
        <begin position="1"/>
        <end position="23"/>
    </location>
</feature>
<dbReference type="InterPro" id="IPR050361">
    <property type="entry name" value="MPP/UQCRC_Complex"/>
</dbReference>
<dbReference type="Gene3D" id="3.30.830.10">
    <property type="entry name" value="Metalloenzyme, LuxS/M16 peptidase-like"/>
    <property type="match status" value="2"/>
</dbReference>
<keyword evidence="5" id="KW-1185">Reference proteome</keyword>
<dbReference type="InterPro" id="IPR007863">
    <property type="entry name" value="Peptidase_M16_C"/>
</dbReference>